<evidence type="ECO:0008006" key="4">
    <source>
        <dbReference type="Google" id="ProtNLM"/>
    </source>
</evidence>
<name>A0ABP9IPC4_9ACTN</name>
<dbReference type="EMBL" id="BAABKB010000004">
    <property type="protein sequence ID" value="GAA5005035.1"/>
    <property type="molecule type" value="Genomic_DNA"/>
</dbReference>
<proteinExistence type="predicted"/>
<dbReference type="Pfam" id="PF19797">
    <property type="entry name" value="DUF6281"/>
    <property type="match status" value="1"/>
</dbReference>
<dbReference type="RefSeq" id="WP_345645246.1">
    <property type="nucleotide sequence ID" value="NZ_BAABKB010000004.1"/>
</dbReference>
<feature type="chain" id="PRO_5047319976" description="Lipoprotein" evidence="1">
    <location>
        <begin position="23"/>
        <end position="134"/>
    </location>
</feature>
<accession>A0ABP9IPC4</accession>
<keyword evidence="3" id="KW-1185">Reference proteome</keyword>
<gene>
    <name evidence="2" type="ORF">GCM10023335_21590</name>
</gene>
<feature type="signal peptide" evidence="1">
    <location>
        <begin position="1"/>
        <end position="22"/>
    </location>
</feature>
<dbReference type="InterPro" id="IPR046248">
    <property type="entry name" value="DUF6281"/>
</dbReference>
<comment type="caution">
    <text evidence="2">The sequence shown here is derived from an EMBL/GenBank/DDBJ whole genome shotgun (WGS) entry which is preliminary data.</text>
</comment>
<organism evidence="2 3">
    <name type="scientific">Streptomyces siamensis</name>
    <dbReference type="NCBI Taxonomy" id="1274986"/>
    <lineage>
        <taxon>Bacteria</taxon>
        <taxon>Bacillati</taxon>
        <taxon>Actinomycetota</taxon>
        <taxon>Actinomycetes</taxon>
        <taxon>Kitasatosporales</taxon>
        <taxon>Streptomycetaceae</taxon>
        <taxon>Streptomyces</taxon>
    </lineage>
</organism>
<evidence type="ECO:0000313" key="3">
    <source>
        <dbReference type="Proteomes" id="UP001501759"/>
    </source>
</evidence>
<evidence type="ECO:0000313" key="2">
    <source>
        <dbReference type="EMBL" id="GAA5005035.1"/>
    </source>
</evidence>
<evidence type="ECO:0000256" key="1">
    <source>
        <dbReference type="SAM" id="SignalP"/>
    </source>
</evidence>
<reference evidence="3" key="1">
    <citation type="journal article" date="2019" name="Int. J. Syst. Evol. Microbiol.">
        <title>The Global Catalogue of Microorganisms (GCM) 10K type strain sequencing project: providing services to taxonomists for standard genome sequencing and annotation.</title>
        <authorList>
            <consortium name="The Broad Institute Genomics Platform"/>
            <consortium name="The Broad Institute Genome Sequencing Center for Infectious Disease"/>
            <person name="Wu L."/>
            <person name="Ma J."/>
        </authorList>
    </citation>
    <scope>NUCLEOTIDE SEQUENCE [LARGE SCALE GENOMIC DNA]</scope>
    <source>
        <strain evidence="3">JCM 18409</strain>
    </source>
</reference>
<sequence length="134" mass="13635">MTSLFPTARTATVWTLPAVVLAALCVACTSSGGDDDVQGASSCAALVEYQDRTYTGAEVGDFKVGDALGAATLPPCNDTGDLDHATPTPTTAYAIEGVDPAVAVALEQSPDGVVYVNNASGKELPEIKKMIKGS</sequence>
<dbReference type="Proteomes" id="UP001501759">
    <property type="component" value="Unassembled WGS sequence"/>
</dbReference>
<protein>
    <recommendedName>
        <fullName evidence="4">Lipoprotein</fullName>
    </recommendedName>
</protein>
<keyword evidence="1" id="KW-0732">Signal</keyword>